<keyword evidence="2" id="KW-0699">rRNA-binding</keyword>
<gene>
    <name evidence="6" type="ORF">LCGC14_0847850</name>
</gene>
<accession>A0A0F9SI96</accession>
<dbReference type="EMBL" id="LAZR01002513">
    <property type="protein sequence ID" value="KKN29063.1"/>
    <property type="molecule type" value="Genomic_DNA"/>
</dbReference>
<name>A0A0F9SI96_9ZZZZ</name>
<dbReference type="SUPFAM" id="SSF53137">
    <property type="entry name" value="Translational machinery components"/>
    <property type="match status" value="1"/>
</dbReference>
<evidence type="ECO:0000256" key="2">
    <source>
        <dbReference type="ARBA" id="ARBA00022730"/>
    </source>
</evidence>
<dbReference type="GO" id="GO:1990904">
    <property type="term" value="C:ribonucleoprotein complex"/>
    <property type="evidence" value="ECO:0007669"/>
    <property type="project" value="UniProtKB-KW"/>
</dbReference>
<dbReference type="FunFam" id="3.30.420.80:FF:000010">
    <property type="entry name" value="30S ribosomal protein S11"/>
    <property type="match status" value="1"/>
</dbReference>
<evidence type="ECO:0000256" key="3">
    <source>
        <dbReference type="ARBA" id="ARBA00022884"/>
    </source>
</evidence>
<organism evidence="6">
    <name type="scientific">marine sediment metagenome</name>
    <dbReference type="NCBI Taxonomy" id="412755"/>
    <lineage>
        <taxon>unclassified sequences</taxon>
        <taxon>metagenomes</taxon>
        <taxon>ecological metagenomes</taxon>
    </lineage>
</organism>
<dbReference type="Pfam" id="PF00411">
    <property type="entry name" value="Ribosomal_S11"/>
    <property type="match status" value="1"/>
</dbReference>
<dbReference type="NCBIfam" id="NF003698">
    <property type="entry name" value="PRK05309.1"/>
    <property type="match status" value="1"/>
</dbReference>
<dbReference type="PANTHER" id="PTHR11759">
    <property type="entry name" value="40S RIBOSOMAL PROTEIN S14/30S RIBOSOMAL PROTEIN S11"/>
    <property type="match status" value="1"/>
</dbReference>
<keyword evidence="3" id="KW-0694">RNA-binding</keyword>
<dbReference type="HAMAP" id="MF_01310">
    <property type="entry name" value="Ribosomal_uS11"/>
    <property type="match status" value="1"/>
</dbReference>
<evidence type="ECO:0000256" key="4">
    <source>
        <dbReference type="ARBA" id="ARBA00022980"/>
    </source>
</evidence>
<evidence type="ECO:0000313" key="6">
    <source>
        <dbReference type="EMBL" id="KKN29063.1"/>
    </source>
</evidence>
<sequence>MAEKTVKKSKKKEKKKISFAQAHIRSSFNNTMIAITDTEGNVLAWDSAGTVGFKGSRKGTPFAAQVAAESVAKKAKEFGVQRVEVFTKGPGSGRDTAIKTLQSNGINVGNIVDKTPVPYNGPRLKKRRRV</sequence>
<comment type="similarity">
    <text evidence="1">Belongs to the universal ribosomal protein uS11 family.</text>
</comment>
<dbReference type="InterPro" id="IPR001971">
    <property type="entry name" value="Ribosomal_uS11"/>
</dbReference>
<comment type="caution">
    <text evidence="6">The sequence shown here is derived from an EMBL/GenBank/DDBJ whole genome shotgun (WGS) entry which is preliminary data.</text>
</comment>
<dbReference type="GO" id="GO:0003735">
    <property type="term" value="F:structural constituent of ribosome"/>
    <property type="evidence" value="ECO:0007669"/>
    <property type="project" value="InterPro"/>
</dbReference>
<dbReference type="AlphaFoldDB" id="A0A0F9SI96"/>
<evidence type="ECO:0000256" key="5">
    <source>
        <dbReference type="ARBA" id="ARBA00023274"/>
    </source>
</evidence>
<dbReference type="GO" id="GO:0005840">
    <property type="term" value="C:ribosome"/>
    <property type="evidence" value="ECO:0007669"/>
    <property type="project" value="UniProtKB-KW"/>
</dbReference>
<dbReference type="InterPro" id="IPR019981">
    <property type="entry name" value="Ribosomal_uS11_bac-type"/>
</dbReference>
<reference evidence="6" key="1">
    <citation type="journal article" date="2015" name="Nature">
        <title>Complex archaea that bridge the gap between prokaryotes and eukaryotes.</title>
        <authorList>
            <person name="Spang A."/>
            <person name="Saw J.H."/>
            <person name="Jorgensen S.L."/>
            <person name="Zaremba-Niedzwiedzka K."/>
            <person name="Martijn J."/>
            <person name="Lind A.E."/>
            <person name="van Eijk R."/>
            <person name="Schleper C."/>
            <person name="Guy L."/>
            <person name="Ettema T.J."/>
        </authorList>
    </citation>
    <scope>NUCLEOTIDE SEQUENCE</scope>
</reference>
<dbReference type="GO" id="GO:0019843">
    <property type="term" value="F:rRNA binding"/>
    <property type="evidence" value="ECO:0007669"/>
    <property type="project" value="UniProtKB-KW"/>
</dbReference>
<keyword evidence="5" id="KW-0687">Ribonucleoprotein</keyword>
<dbReference type="NCBIfam" id="TIGR03632">
    <property type="entry name" value="uS11_bact"/>
    <property type="match status" value="1"/>
</dbReference>
<evidence type="ECO:0008006" key="7">
    <source>
        <dbReference type="Google" id="ProtNLM"/>
    </source>
</evidence>
<protein>
    <recommendedName>
        <fullName evidence="7">30S ribosomal protein S11</fullName>
    </recommendedName>
</protein>
<keyword evidence="4" id="KW-0689">Ribosomal protein</keyword>
<proteinExistence type="inferred from homology"/>
<dbReference type="InterPro" id="IPR036967">
    <property type="entry name" value="Ribosomal_uS11_sf"/>
</dbReference>
<dbReference type="PIRSF" id="PIRSF002131">
    <property type="entry name" value="Ribosomal_S11"/>
    <property type="match status" value="1"/>
</dbReference>
<dbReference type="GO" id="GO:0006412">
    <property type="term" value="P:translation"/>
    <property type="evidence" value="ECO:0007669"/>
    <property type="project" value="InterPro"/>
</dbReference>
<dbReference type="Gene3D" id="3.30.420.80">
    <property type="entry name" value="Ribosomal protein S11"/>
    <property type="match status" value="1"/>
</dbReference>
<evidence type="ECO:0000256" key="1">
    <source>
        <dbReference type="ARBA" id="ARBA00006194"/>
    </source>
</evidence>